<reference evidence="1" key="1">
    <citation type="submission" date="2017-02" db="EMBL/GenBank/DDBJ databases">
        <title>Delving into the versatile metabolic prowess of the omnipresent phylum Bacteroidetes.</title>
        <authorList>
            <person name="Nobu M.K."/>
            <person name="Mei R."/>
            <person name="Narihiro T."/>
            <person name="Kuroda K."/>
            <person name="Liu W.-T."/>
        </authorList>
    </citation>
    <scope>NUCLEOTIDE SEQUENCE</scope>
    <source>
        <strain evidence="1">ADurb.Bin160</strain>
    </source>
</reference>
<organism evidence="1">
    <name type="scientific">candidate division CPR1 bacterium ADurb.Bin160</name>
    <dbReference type="NCBI Taxonomy" id="1852826"/>
    <lineage>
        <taxon>Bacteria</taxon>
        <taxon>candidate division CPR1</taxon>
    </lineage>
</organism>
<dbReference type="EMBL" id="MWDB01000038">
    <property type="protein sequence ID" value="OQB40611.1"/>
    <property type="molecule type" value="Genomic_DNA"/>
</dbReference>
<dbReference type="Gene3D" id="3.40.50.10490">
    <property type="entry name" value="Glucose-6-phosphate isomerase like protein, domain 1"/>
    <property type="match status" value="1"/>
</dbReference>
<protein>
    <submittedName>
        <fullName evidence="1">Phosphoheptose isomerase 1</fullName>
        <ecNumber evidence="1">5.3.1.28</ecNumber>
    </submittedName>
</protein>
<evidence type="ECO:0000313" key="1">
    <source>
        <dbReference type="EMBL" id="OQB40611.1"/>
    </source>
</evidence>
<comment type="caution">
    <text evidence="1">The sequence shown here is derived from an EMBL/GenBank/DDBJ whole genome shotgun (WGS) entry which is preliminary data.</text>
</comment>
<sequence>MMDYALIVPSNNTPRIQECHMTIYHTICEIIDILVSKK</sequence>
<gene>
    <name evidence="1" type="primary">gmhA1_2</name>
    <name evidence="1" type="ORF">BWY04_01276</name>
</gene>
<dbReference type="Proteomes" id="UP000485621">
    <property type="component" value="Unassembled WGS sequence"/>
</dbReference>
<proteinExistence type="predicted"/>
<name>A0A1V5ZK94_9BACT</name>
<keyword evidence="1" id="KW-0413">Isomerase</keyword>
<accession>A0A1V5ZK94</accession>
<dbReference type="AlphaFoldDB" id="A0A1V5ZK94"/>
<dbReference type="GO" id="GO:0016853">
    <property type="term" value="F:isomerase activity"/>
    <property type="evidence" value="ECO:0007669"/>
    <property type="project" value="UniProtKB-KW"/>
</dbReference>
<dbReference type="EC" id="5.3.1.28" evidence="1"/>